<reference evidence="11" key="2">
    <citation type="submission" date="2011-03" db="EMBL/GenBank/DDBJ databases">
        <title>Comparative genomics and transcriptomics of Neospora caninum and Toxoplasma gondii.</title>
        <authorList>
            <person name="Reid A.J."/>
            <person name="Sohal A."/>
            <person name="Harris D."/>
            <person name="Quail M."/>
            <person name="Sanders M."/>
            <person name="Berriman M."/>
            <person name="Wastling J.M."/>
            <person name="Pain A."/>
        </authorList>
    </citation>
    <scope>NUCLEOTIDE SEQUENCE</scope>
    <source>
        <strain evidence="11">Liverpool</strain>
    </source>
</reference>
<feature type="region of interest" description="Disordered" evidence="9">
    <location>
        <begin position="78"/>
        <end position="99"/>
    </location>
</feature>
<dbReference type="PROSITE" id="PS51257">
    <property type="entry name" value="PROKAR_LIPOPROTEIN"/>
    <property type="match status" value="1"/>
</dbReference>
<feature type="compositionally biased region" description="Basic and acidic residues" evidence="9">
    <location>
        <begin position="408"/>
        <end position="418"/>
    </location>
</feature>
<keyword evidence="5 10" id="KW-0812">Transmembrane</keyword>
<evidence type="ECO:0000256" key="8">
    <source>
        <dbReference type="ARBA" id="ARBA00023136"/>
    </source>
</evidence>
<reference evidence="12" key="4">
    <citation type="journal article" date="2015" name="PLoS ONE">
        <title>Comprehensive Evaluation of Toxoplasma gondii VEG and Neospora caninum LIV Genomes with Tachyzoite Stage Transcriptome and Proteome Defines Novel Transcript Features.</title>
        <authorList>
            <person name="Ramaprasad A."/>
            <person name="Mourier T."/>
            <person name="Naeem R."/>
            <person name="Malas T.B."/>
            <person name="Moussa E."/>
            <person name="Panigrahi A."/>
            <person name="Vermont S.J."/>
            <person name="Otto T.D."/>
            <person name="Wastling J."/>
            <person name="Pain A."/>
        </authorList>
    </citation>
    <scope>NUCLEOTIDE SEQUENCE</scope>
    <source>
        <strain evidence="12">Liverpool</strain>
    </source>
</reference>
<dbReference type="VEuPathDB" id="ToxoDB:NCLIV_031100"/>
<evidence type="ECO:0000313" key="13">
    <source>
        <dbReference type="Proteomes" id="UP000007494"/>
    </source>
</evidence>
<feature type="compositionally biased region" description="Low complexity" evidence="9">
    <location>
        <begin position="531"/>
        <end position="549"/>
    </location>
</feature>
<evidence type="ECO:0000256" key="4">
    <source>
        <dbReference type="ARBA" id="ARBA00022679"/>
    </source>
</evidence>
<evidence type="ECO:0000256" key="2">
    <source>
        <dbReference type="ARBA" id="ARBA00004922"/>
    </source>
</evidence>
<feature type="compositionally biased region" description="Basic and acidic residues" evidence="9">
    <location>
        <begin position="374"/>
        <end position="389"/>
    </location>
</feature>
<evidence type="ECO:0000256" key="10">
    <source>
        <dbReference type="SAM" id="Phobius"/>
    </source>
</evidence>
<evidence type="ECO:0000256" key="6">
    <source>
        <dbReference type="ARBA" id="ARBA00022824"/>
    </source>
</evidence>
<dbReference type="GeneID" id="13443761"/>
<protein>
    <submittedName>
        <fullName evidence="12">Chitobiosyldiphosphodolichol beta-mannosyltransferase</fullName>
    </submittedName>
</protein>
<dbReference type="EMBL" id="FR823390">
    <property type="protein sequence ID" value="CBZ53323.1"/>
    <property type="molecule type" value="Genomic_DNA"/>
</dbReference>
<keyword evidence="4 12" id="KW-0808">Transferase</keyword>
<keyword evidence="13" id="KW-1185">Reference proteome</keyword>
<feature type="region of interest" description="Disordered" evidence="9">
    <location>
        <begin position="531"/>
        <end position="550"/>
    </location>
</feature>
<dbReference type="PANTHER" id="PTHR13036:SF0">
    <property type="entry name" value="CHITOBIOSYLDIPHOSPHODOLICHOL BETA-MANNOSYLTRANSFERASE"/>
    <property type="match status" value="1"/>
</dbReference>
<feature type="region of interest" description="Disordered" evidence="9">
    <location>
        <begin position="495"/>
        <end position="514"/>
    </location>
</feature>
<dbReference type="Pfam" id="PF13692">
    <property type="entry name" value="Glyco_trans_1_4"/>
    <property type="match status" value="1"/>
</dbReference>
<dbReference type="OrthoDB" id="614844at2759"/>
<dbReference type="SUPFAM" id="SSF53756">
    <property type="entry name" value="UDP-Glycosyltransferase/glycogen phosphorylase"/>
    <property type="match status" value="1"/>
</dbReference>
<feature type="region of interest" description="Disordered" evidence="9">
    <location>
        <begin position="763"/>
        <end position="830"/>
    </location>
</feature>
<dbReference type="GO" id="GO:0000030">
    <property type="term" value="F:mannosyltransferase activity"/>
    <property type="evidence" value="ECO:0007669"/>
    <property type="project" value="InterPro"/>
</dbReference>
<evidence type="ECO:0000256" key="1">
    <source>
        <dbReference type="ARBA" id="ARBA00004389"/>
    </source>
</evidence>
<proteinExistence type="predicted"/>
<evidence type="ECO:0000313" key="12">
    <source>
        <dbReference type="EMBL" id="CEL67309.1"/>
    </source>
</evidence>
<sequence>MASGARGIWAVLQSLTVVADHALWWGGISVAGVGCLSCLFILLAVGQVLLLGGRYRASSLRDAEEKWRELFFQGKKPPETVSTPLADPPASSDADPSNAGASAASVMHVVIVVLGDLARSPRMIYHAQALAASVSPPPILHVVAYTPTPVPPSLARLPFVLIHSLPGFVLGPFRRFFPGPFVFVFLFLKLLQQTAALASLLLCVLTKVSPNSTARRRRDGEQSVLPRRRPVVLVQAPPALPTVLVCGVASRLTGAKMLLDWHNFGYTLLFPSHGKEARTRGPMRALAEALAASAEGRGGKLASGALCVSKAMRETLFRKWGLRAAVLYDHPNAQIRPIDLGERHQIAMKYMRLPSGPTKKAVAGPAGRQAARCAPRDHCVDGEDGKRVESLSPRAAHPVKNDQSGDLSPDHSEGEDKGAASAAEDSQRFAPFVDDCDSQGAGDIPRPVRVSRLLPAGAPGDQGNPGEDAVQSHGCCSPPRTHLLWQWAFPRRPCGKRRDSNAAESPGGHEPGNVLEETTLVSRARLVCRSPSDPVAAPSAADPSPEDSAGGCACCHVSVTVRRERPAVLLTATSWSGDEDMDLLLHALCRYDRQREWEVRSLEKSHLPGRHTSYSSESNANQQTALLPPLLVLVSGRGPAKSQWLQRARRCQFRHIAIRTLFATLDDYYKLLAAVDVGVCVHTSSSGIDLPMKVVDLKGAGVPVCAYEFPAIHELVRDGQDALLFVSAEGLCAKLQQLLRRFPRAFDEAVELWQQLTYLPTRTGPSDGARADGSTVNQKCGASEDNSLSPHADDGKLRPGGSPCRPPKHGTCQSPAHSAGRPEDVGRVSRRATPRLVTTDHHLFEMRRFSEGHRIGCFQEEWRKIVLPILTKLTECSNS</sequence>
<name>F0VHW2_NEOCL</name>
<feature type="region of interest" description="Disordered" evidence="9">
    <location>
        <begin position="355"/>
        <end position="427"/>
    </location>
</feature>
<evidence type="ECO:0000256" key="5">
    <source>
        <dbReference type="ARBA" id="ARBA00022692"/>
    </source>
</evidence>
<dbReference type="Proteomes" id="UP000007494">
    <property type="component" value="Chromosome VIII"/>
</dbReference>
<dbReference type="OMA" id="RMIYHAQ"/>
<gene>
    <name evidence="12" type="ORF">BN1204_031100</name>
    <name evidence="11" type="ORF">NCLIV_031100</name>
</gene>
<dbReference type="Gene3D" id="3.40.50.2000">
    <property type="entry name" value="Glycogen Phosphorylase B"/>
    <property type="match status" value="1"/>
</dbReference>
<reference evidence="11" key="1">
    <citation type="submission" date="2011-02" db="EMBL/GenBank/DDBJ databases">
        <authorList>
            <person name="Aslett M."/>
        </authorList>
    </citation>
    <scope>NUCLEOTIDE SEQUENCE</scope>
    <source>
        <strain evidence="11">Liverpool</strain>
    </source>
</reference>
<evidence type="ECO:0000256" key="7">
    <source>
        <dbReference type="ARBA" id="ARBA00022989"/>
    </source>
</evidence>
<evidence type="ECO:0000256" key="3">
    <source>
        <dbReference type="ARBA" id="ARBA00022676"/>
    </source>
</evidence>
<reference evidence="13" key="3">
    <citation type="journal article" date="2012" name="PLoS Pathog.">
        <title>Comparative genomics of the apicomplexan parasites Toxoplasma gondii and Neospora caninum: Coccidia differing in host range and transmission strategy.</title>
        <authorList>
            <person name="Reid A.J."/>
            <person name="Vermont S.J."/>
            <person name="Cotton J.A."/>
            <person name="Harris D."/>
            <person name="Hill-Cawthorne G.A."/>
            <person name="Konen-Waisman S."/>
            <person name="Latham S.M."/>
            <person name="Mourier T."/>
            <person name="Norton R."/>
            <person name="Quail M.A."/>
            <person name="Sanders M."/>
            <person name="Shanmugam D."/>
            <person name="Sohal A."/>
            <person name="Wasmuth J.D."/>
            <person name="Brunk B."/>
            <person name="Grigg M.E."/>
            <person name="Howard J.C."/>
            <person name="Parkinson J."/>
            <person name="Roos D.S."/>
            <person name="Trees A.J."/>
            <person name="Berriman M."/>
            <person name="Pain A."/>
            <person name="Wastling J.M."/>
        </authorList>
    </citation>
    <scope>NUCLEOTIDE SEQUENCE [LARGE SCALE GENOMIC DNA]</scope>
    <source>
        <strain evidence="13">Liverpool</strain>
    </source>
</reference>
<dbReference type="PANTHER" id="PTHR13036">
    <property type="entry name" value="BETA1,4 MANNOSYLTRANSFERASE"/>
    <property type="match status" value="1"/>
</dbReference>
<evidence type="ECO:0000313" key="11">
    <source>
        <dbReference type="EMBL" id="CBZ53323.1"/>
    </source>
</evidence>
<dbReference type="EMBL" id="LN714483">
    <property type="protein sequence ID" value="CEL67309.1"/>
    <property type="molecule type" value="Genomic_DNA"/>
</dbReference>
<comment type="subcellular location">
    <subcellularLocation>
        <location evidence="1">Endoplasmic reticulum membrane</location>
        <topology evidence="1">Single-pass membrane protein</topology>
    </subcellularLocation>
</comment>
<dbReference type="eggNOG" id="KOG2941">
    <property type="taxonomic scope" value="Eukaryota"/>
</dbReference>
<dbReference type="RefSeq" id="XP_003883355.1">
    <property type="nucleotide sequence ID" value="XM_003883306.1"/>
</dbReference>
<feature type="transmembrane region" description="Helical" evidence="10">
    <location>
        <begin position="22"/>
        <end position="51"/>
    </location>
</feature>
<dbReference type="AlphaFoldDB" id="F0VHW2"/>
<feature type="region of interest" description="Disordered" evidence="9">
    <location>
        <begin position="453"/>
        <end position="475"/>
    </location>
</feature>
<feature type="compositionally biased region" description="Polar residues" evidence="9">
    <location>
        <begin position="774"/>
        <end position="789"/>
    </location>
</feature>
<organism evidence="11 13">
    <name type="scientific">Neospora caninum (strain Liverpool)</name>
    <dbReference type="NCBI Taxonomy" id="572307"/>
    <lineage>
        <taxon>Eukaryota</taxon>
        <taxon>Sar</taxon>
        <taxon>Alveolata</taxon>
        <taxon>Apicomplexa</taxon>
        <taxon>Conoidasida</taxon>
        <taxon>Coccidia</taxon>
        <taxon>Eucoccidiorida</taxon>
        <taxon>Eimeriorina</taxon>
        <taxon>Sarcocystidae</taxon>
        <taxon>Neospora</taxon>
    </lineage>
</organism>
<dbReference type="GO" id="GO:0005789">
    <property type="term" value="C:endoplasmic reticulum membrane"/>
    <property type="evidence" value="ECO:0007669"/>
    <property type="project" value="UniProtKB-SubCell"/>
</dbReference>
<dbReference type="InterPro" id="IPR026051">
    <property type="entry name" value="ALG1-like"/>
</dbReference>
<keyword evidence="3 12" id="KW-0328">Glycosyltransferase</keyword>
<keyword evidence="7 10" id="KW-1133">Transmembrane helix</keyword>
<keyword evidence="8 10" id="KW-0472">Membrane</keyword>
<comment type="pathway">
    <text evidence="2">Protein modification; protein glycosylation.</text>
</comment>
<keyword evidence="6" id="KW-0256">Endoplasmic reticulum</keyword>
<dbReference type="InParanoid" id="F0VHW2"/>
<feature type="compositionally biased region" description="Low complexity" evidence="9">
    <location>
        <begin position="88"/>
        <end position="99"/>
    </location>
</feature>
<evidence type="ECO:0000256" key="9">
    <source>
        <dbReference type="SAM" id="MobiDB-lite"/>
    </source>
</evidence>
<accession>F0VHW2</accession>